<dbReference type="Proteomes" id="UP001519535">
    <property type="component" value="Unassembled WGS sequence"/>
</dbReference>
<organism evidence="3 4">
    <name type="scientific">Mycolicibacter acidiphilus</name>
    <dbReference type="NCBI Taxonomy" id="2835306"/>
    <lineage>
        <taxon>Bacteria</taxon>
        <taxon>Bacillati</taxon>
        <taxon>Actinomycetota</taxon>
        <taxon>Actinomycetes</taxon>
        <taxon>Mycobacteriales</taxon>
        <taxon>Mycobacteriaceae</taxon>
        <taxon>Mycolicibacter</taxon>
    </lineage>
</organism>
<dbReference type="EMBL" id="JAHCLR010000011">
    <property type="protein sequence ID" value="MBS9533482.1"/>
    <property type="molecule type" value="Genomic_DNA"/>
</dbReference>
<evidence type="ECO:0000259" key="2">
    <source>
        <dbReference type="PROSITE" id="PS50887"/>
    </source>
</evidence>
<dbReference type="CDD" id="cd01948">
    <property type="entry name" value="EAL"/>
    <property type="match status" value="1"/>
</dbReference>
<dbReference type="SMART" id="SM00267">
    <property type="entry name" value="GGDEF"/>
    <property type="match status" value="1"/>
</dbReference>
<comment type="caution">
    <text evidence="3">The sequence shown here is derived from an EMBL/GenBank/DDBJ whole genome shotgun (WGS) entry which is preliminary data.</text>
</comment>
<dbReference type="Gene3D" id="3.30.70.270">
    <property type="match status" value="1"/>
</dbReference>
<dbReference type="SMART" id="SM00052">
    <property type="entry name" value="EAL"/>
    <property type="match status" value="1"/>
</dbReference>
<evidence type="ECO:0000313" key="3">
    <source>
        <dbReference type="EMBL" id="MBS9533482.1"/>
    </source>
</evidence>
<dbReference type="InterPro" id="IPR003018">
    <property type="entry name" value="GAF"/>
</dbReference>
<keyword evidence="4" id="KW-1185">Reference proteome</keyword>
<dbReference type="SUPFAM" id="SSF55781">
    <property type="entry name" value="GAF domain-like"/>
    <property type="match status" value="1"/>
</dbReference>
<dbReference type="NCBIfam" id="TIGR00254">
    <property type="entry name" value="GGDEF"/>
    <property type="match status" value="1"/>
</dbReference>
<dbReference type="SUPFAM" id="SSF55073">
    <property type="entry name" value="Nucleotide cyclase"/>
    <property type="match status" value="1"/>
</dbReference>
<name>A0ABS5RGQ7_9MYCO</name>
<evidence type="ECO:0000259" key="1">
    <source>
        <dbReference type="PROSITE" id="PS50883"/>
    </source>
</evidence>
<feature type="domain" description="GGDEF" evidence="2">
    <location>
        <begin position="193"/>
        <end position="326"/>
    </location>
</feature>
<dbReference type="InterPro" id="IPR035919">
    <property type="entry name" value="EAL_sf"/>
</dbReference>
<dbReference type="SUPFAM" id="SSF141868">
    <property type="entry name" value="EAL domain-like"/>
    <property type="match status" value="1"/>
</dbReference>
<dbReference type="Pfam" id="PF00990">
    <property type="entry name" value="GGDEF"/>
    <property type="match status" value="1"/>
</dbReference>
<dbReference type="PROSITE" id="PS50883">
    <property type="entry name" value="EAL"/>
    <property type="match status" value="1"/>
</dbReference>
<dbReference type="InterPro" id="IPR043128">
    <property type="entry name" value="Rev_trsase/Diguanyl_cyclase"/>
</dbReference>
<dbReference type="PROSITE" id="PS50887">
    <property type="entry name" value="GGDEF"/>
    <property type="match status" value="1"/>
</dbReference>
<reference evidence="3 4" key="1">
    <citation type="submission" date="2021-05" db="EMBL/GenBank/DDBJ databases">
        <title>Mycobacterium acidophilum sp. nov., an extremely acid-tolerant member of the genus Mycobacterium.</title>
        <authorList>
            <person name="Xia J."/>
        </authorList>
    </citation>
    <scope>NUCLEOTIDE SEQUENCE [LARGE SCALE GENOMIC DNA]</scope>
    <source>
        <strain evidence="3 4">M1</strain>
    </source>
</reference>
<dbReference type="PANTHER" id="PTHR33121:SF70">
    <property type="entry name" value="SIGNALING PROTEIN YKOW"/>
    <property type="match status" value="1"/>
</dbReference>
<dbReference type="Gene3D" id="3.20.20.450">
    <property type="entry name" value="EAL domain"/>
    <property type="match status" value="1"/>
</dbReference>
<feature type="domain" description="EAL" evidence="1">
    <location>
        <begin position="335"/>
        <end position="590"/>
    </location>
</feature>
<dbReference type="CDD" id="cd01949">
    <property type="entry name" value="GGDEF"/>
    <property type="match status" value="1"/>
</dbReference>
<dbReference type="InterPro" id="IPR001633">
    <property type="entry name" value="EAL_dom"/>
</dbReference>
<dbReference type="InterPro" id="IPR029787">
    <property type="entry name" value="Nucleotide_cyclase"/>
</dbReference>
<dbReference type="Pfam" id="PF00563">
    <property type="entry name" value="EAL"/>
    <property type="match status" value="1"/>
</dbReference>
<dbReference type="SMART" id="SM00065">
    <property type="entry name" value="GAF"/>
    <property type="match status" value="1"/>
</dbReference>
<sequence length="612" mass="65884">MQKTLDFIAGITTDLMNATTITRSEICERVLADVTRRLGVDRGFLQHNNHLLQTATLIAQWPPQRDHGELNFPVSADSGLIDPVLAHCIAGVGQTAIRSDCTGSASSVAVAPILLGETTIWVLGFARSDGKDWTDEQLSIINVTAPLFGQLQRRIAAEQNLSKLADHDDLTGVYNRRALIAHLSQRLTDGNPGSVTVIYLDIERLKSINNNFGHSVGDWYIQILALRLDRDLNDLAMIARLGGSAFAIVPSRPMEIAEAEALAHRIRARLRDTVTIGTVVVSPTASIGLAVGSPGRVQSTELLQHADDAARDAKLAGGDRVVVATPAMALRGGFRNDIERHLYGGIGRDALRLRYLPEVDLTTGAVVAAEALVRWQHPTWGLLLPDSFIDVAESTSAITELGHWVLRNACADLSRWRSHGIGRSATLRVNVAPAELTSPDFAGTVADTLAEFGIDGPSVCLEITERAMVADIETTQTTLAELKEVGVTIALDDFGTGYATLSHLKSLPIDMLKIDGSFVKNLGTDPDDLAIVRAIINLANAFDLQVVAEGVEDARAAATLLRYGCHHAQGFLLSRPIDADAMEQLLSTGWVPLPCPDDCFLLDAPAALSQRS</sequence>
<dbReference type="InterPro" id="IPR050706">
    <property type="entry name" value="Cyclic-di-GMP_PDE-like"/>
</dbReference>
<gene>
    <name evidence="3" type="ORF">KIH27_07760</name>
</gene>
<proteinExistence type="predicted"/>
<evidence type="ECO:0000313" key="4">
    <source>
        <dbReference type="Proteomes" id="UP001519535"/>
    </source>
</evidence>
<protein>
    <submittedName>
        <fullName evidence="3">Bifunctional diguanylate cyclase/phosphodiesterase</fullName>
    </submittedName>
</protein>
<dbReference type="RefSeq" id="WP_214092374.1">
    <property type="nucleotide sequence ID" value="NZ_JAHCLR010000011.1"/>
</dbReference>
<accession>A0ABS5RGQ7</accession>
<dbReference type="PANTHER" id="PTHR33121">
    <property type="entry name" value="CYCLIC DI-GMP PHOSPHODIESTERASE PDEF"/>
    <property type="match status" value="1"/>
</dbReference>
<dbReference type="InterPro" id="IPR000160">
    <property type="entry name" value="GGDEF_dom"/>
</dbReference>